<evidence type="ECO:0000313" key="2">
    <source>
        <dbReference type="Proteomes" id="UP000812440"/>
    </source>
</evidence>
<dbReference type="EMBL" id="JAACNH010000007">
    <property type="protein sequence ID" value="KAG8438157.1"/>
    <property type="molecule type" value="Genomic_DNA"/>
</dbReference>
<proteinExistence type="predicted"/>
<keyword evidence="2" id="KW-1185">Reference proteome</keyword>
<protein>
    <submittedName>
        <fullName evidence="1">Uncharacterized protein</fullName>
    </submittedName>
</protein>
<accession>A0A8T2J3A0</accession>
<dbReference type="AlphaFoldDB" id="A0A8T2J3A0"/>
<reference evidence="1" key="1">
    <citation type="thesis" date="2020" institute="ProQuest LLC" country="789 East Eisenhower Parkway, Ann Arbor, MI, USA">
        <title>Comparative Genomics and Chromosome Evolution.</title>
        <authorList>
            <person name="Mudd A.B."/>
        </authorList>
    </citation>
    <scope>NUCLEOTIDE SEQUENCE</scope>
    <source>
        <strain evidence="1">Female2</strain>
        <tissue evidence="1">Blood</tissue>
    </source>
</reference>
<gene>
    <name evidence="1" type="ORF">GDO86_008737</name>
</gene>
<name>A0A8T2J3A0_9PIPI</name>
<dbReference type="Proteomes" id="UP000812440">
    <property type="component" value="Chromosome 4"/>
</dbReference>
<evidence type="ECO:0000313" key="1">
    <source>
        <dbReference type="EMBL" id="KAG8438157.1"/>
    </source>
</evidence>
<sequence>MHWFIEVLLLRDLSRMETIHLHSIDFCFSKPNGMHWACFVQWVHIQQPCRISFYGPQYGMLLKDCTHAVLYTRSLKELYESSLLLLLYTNQIFVHIFF</sequence>
<organism evidence="1 2">
    <name type="scientific">Hymenochirus boettgeri</name>
    <name type="common">Congo dwarf clawed frog</name>
    <dbReference type="NCBI Taxonomy" id="247094"/>
    <lineage>
        <taxon>Eukaryota</taxon>
        <taxon>Metazoa</taxon>
        <taxon>Chordata</taxon>
        <taxon>Craniata</taxon>
        <taxon>Vertebrata</taxon>
        <taxon>Euteleostomi</taxon>
        <taxon>Amphibia</taxon>
        <taxon>Batrachia</taxon>
        <taxon>Anura</taxon>
        <taxon>Pipoidea</taxon>
        <taxon>Pipidae</taxon>
        <taxon>Pipinae</taxon>
        <taxon>Hymenochirus</taxon>
    </lineage>
</organism>
<comment type="caution">
    <text evidence="1">The sequence shown here is derived from an EMBL/GenBank/DDBJ whole genome shotgun (WGS) entry which is preliminary data.</text>
</comment>